<accession>A0A1V8SVN1</accession>
<feature type="signal peptide" evidence="3">
    <location>
        <begin position="1"/>
        <end position="18"/>
    </location>
</feature>
<evidence type="ECO:0000256" key="2">
    <source>
        <dbReference type="SAM" id="MobiDB-lite"/>
    </source>
</evidence>
<dbReference type="InterPro" id="IPR051477">
    <property type="entry name" value="Expansin_CellWall"/>
</dbReference>
<evidence type="ECO:0000256" key="1">
    <source>
        <dbReference type="ARBA" id="ARBA00022729"/>
    </source>
</evidence>
<dbReference type="CDD" id="cd22191">
    <property type="entry name" value="DPBB_RlpA_EXP_N-like"/>
    <property type="match status" value="1"/>
</dbReference>
<dbReference type="AlphaFoldDB" id="A0A1V8SVN1"/>
<evidence type="ECO:0000313" key="4">
    <source>
        <dbReference type="EMBL" id="OQO02942.1"/>
    </source>
</evidence>
<protein>
    <recommendedName>
        <fullName evidence="6">RlpA-like protein double-psi beta-barrel domain-containing protein</fullName>
    </recommendedName>
</protein>
<dbReference type="OrthoDB" id="623670at2759"/>
<evidence type="ECO:0008006" key="6">
    <source>
        <dbReference type="Google" id="ProtNLM"/>
    </source>
</evidence>
<dbReference type="SUPFAM" id="SSF50685">
    <property type="entry name" value="Barwin-like endoglucanases"/>
    <property type="match status" value="1"/>
</dbReference>
<sequence length="307" mass="30787">MYTNTLALAGAFAVLVSAVPMAANEKRDIVWVTETAEAVVTVPVTTTVWVDGDASPTHYGHGHGGSRRTSTVLSTVIVQPSAPAPSAAAPSSVAEPAPSSESAPSSTKVPVAPVSSAEASSYVAPAPTTTSTAADVVATTPTSTYVAPTTTPTSTYVAPTTSAYVAPTTTSSAAPVSTSAASSGGSGLSSGLGASGTSYSGDLTYFAVGMGACGHVSSESDKMVAISHTIFDSYSTGNPNTNPLCGKSVTITGKDGSPYTAQIWDRCVGCVSADLDLPEAFFDIVTKDPTTGAVGDGRVHNMKWAFD</sequence>
<dbReference type="EMBL" id="NAJO01000026">
    <property type="protein sequence ID" value="OQO02942.1"/>
    <property type="molecule type" value="Genomic_DNA"/>
</dbReference>
<proteinExistence type="predicted"/>
<feature type="region of interest" description="Disordered" evidence="2">
    <location>
        <begin position="83"/>
        <end position="111"/>
    </location>
</feature>
<keyword evidence="1 3" id="KW-0732">Signal</keyword>
<comment type="caution">
    <text evidence="4">The sequence shown here is derived from an EMBL/GenBank/DDBJ whole genome shotgun (WGS) entry which is preliminary data.</text>
</comment>
<keyword evidence="5" id="KW-1185">Reference proteome</keyword>
<dbReference type="PANTHER" id="PTHR31836">
    <property type="match status" value="1"/>
</dbReference>
<dbReference type="Proteomes" id="UP000192596">
    <property type="component" value="Unassembled WGS sequence"/>
</dbReference>
<dbReference type="InterPro" id="IPR036908">
    <property type="entry name" value="RlpA-like_sf"/>
</dbReference>
<gene>
    <name evidence="4" type="ORF">B0A48_11225</name>
</gene>
<organism evidence="4 5">
    <name type="scientific">Cryoendolithus antarcticus</name>
    <dbReference type="NCBI Taxonomy" id="1507870"/>
    <lineage>
        <taxon>Eukaryota</taxon>
        <taxon>Fungi</taxon>
        <taxon>Dikarya</taxon>
        <taxon>Ascomycota</taxon>
        <taxon>Pezizomycotina</taxon>
        <taxon>Dothideomycetes</taxon>
        <taxon>Dothideomycetidae</taxon>
        <taxon>Cladosporiales</taxon>
        <taxon>Cladosporiaceae</taxon>
        <taxon>Cryoendolithus</taxon>
    </lineage>
</organism>
<name>A0A1V8SVN1_9PEZI</name>
<dbReference type="STRING" id="1507870.A0A1V8SVN1"/>
<evidence type="ECO:0000313" key="5">
    <source>
        <dbReference type="Proteomes" id="UP000192596"/>
    </source>
</evidence>
<dbReference type="PANTHER" id="PTHR31836:SF28">
    <property type="entry name" value="SRCR DOMAIN-CONTAINING PROTEIN-RELATED"/>
    <property type="match status" value="1"/>
</dbReference>
<dbReference type="InParanoid" id="A0A1V8SVN1"/>
<dbReference type="Gene3D" id="2.40.40.10">
    <property type="entry name" value="RlpA-like domain"/>
    <property type="match status" value="1"/>
</dbReference>
<reference evidence="5" key="1">
    <citation type="submission" date="2017-03" db="EMBL/GenBank/DDBJ databases">
        <title>Genomes of endolithic fungi from Antarctica.</title>
        <authorList>
            <person name="Coleine C."/>
            <person name="Masonjones S."/>
            <person name="Stajich J.E."/>
        </authorList>
    </citation>
    <scope>NUCLEOTIDE SEQUENCE [LARGE SCALE GENOMIC DNA]</scope>
    <source>
        <strain evidence="5">CCFEE 5527</strain>
    </source>
</reference>
<feature type="chain" id="PRO_5012190105" description="RlpA-like protein double-psi beta-barrel domain-containing protein" evidence="3">
    <location>
        <begin position="19"/>
        <end position="307"/>
    </location>
</feature>
<evidence type="ECO:0000256" key="3">
    <source>
        <dbReference type="SAM" id="SignalP"/>
    </source>
</evidence>